<dbReference type="Proteomes" id="UP000636479">
    <property type="component" value="Unassembled WGS sequence"/>
</dbReference>
<feature type="domain" description="CxC2-like cysteine cluster KDZ transposase-associated" evidence="2">
    <location>
        <begin position="364"/>
        <end position="423"/>
    </location>
</feature>
<gene>
    <name evidence="3" type="ORF">MIND_01145100</name>
</gene>
<protein>
    <recommendedName>
        <fullName evidence="2">CxC2-like cysteine cluster KDZ transposase-associated domain-containing protein</fullName>
    </recommendedName>
</protein>
<dbReference type="InterPro" id="IPR040521">
    <property type="entry name" value="KDZ"/>
</dbReference>
<feature type="compositionally biased region" description="Polar residues" evidence="1">
    <location>
        <begin position="178"/>
        <end position="191"/>
    </location>
</feature>
<dbReference type="OrthoDB" id="3257613at2759"/>
<sequence>MAPNASPKGLLPATPYRIICLNPVQKLTLPRHTPCSTLAMPRQAANPATSDPILSTSLLEDEARVWFWSTDGMASTHLAFKRAQDPISNHQVRISLKANVEALKRAGWNGTSALEKFHRGAWVSANVNTKIAVAPGAVVTKRARDEELLPKQRRKKRGNTTVGVRAATESDYDEAATSDVSQAASTSQSVPYTAPRKRQTKAKDVEARWNDEVKPQDTQPPPLLPDLLVSGSEMPTSEKITNPSAVKQGQAAAMSAILPLLPTVQKYILAGFTHRGLGAQPCQCGQEQPTFRCLDCFNSPLWCLSCVAQVHQLTPFHHIEEWDGQQFARRHYQQPIPIHPGFGGRECPHTSQTSRPPRTPLTICHETGLQEATIQWFRLFPASFKEPRTAFTFGVLKQFQVHMLASKKSAYDYIKALCQLTDNEAPDAVEKRYREFLFACRLWRYLSLERRTGQAHTFDQHVPHRRPHSLALRCPACPEIGFNITAETMDSALETERHKYTLFVSADGNFKLQRKNKRDDPNGIALNGGNAFFGPKHKTAAYVEKMPKSEDPGTYSHLKASKMQNTAKFKNCVISGVVAIQCGRHGFYLPQAMIDLLKGEGFGYTDFALKYGLGTEAHGLRWIMLTYDIWCQYRIKLLERIRAHFPEMLPIFEKVDGAIGKLHVLTHQQKCEGKEGGHSHGPYKAI</sequence>
<comment type="caution">
    <text evidence="3">The sequence shown here is derived from an EMBL/GenBank/DDBJ whole genome shotgun (WGS) entry which is preliminary data.</text>
</comment>
<keyword evidence="4" id="KW-1185">Reference proteome</keyword>
<reference evidence="3" key="1">
    <citation type="submission" date="2020-05" db="EMBL/GenBank/DDBJ databases">
        <title>Mycena genomes resolve the evolution of fungal bioluminescence.</title>
        <authorList>
            <person name="Tsai I.J."/>
        </authorList>
    </citation>
    <scope>NUCLEOTIDE SEQUENCE</scope>
    <source>
        <strain evidence="3">171206Taipei</strain>
    </source>
</reference>
<organism evidence="3 4">
    <name type="scientific">Mycena indigotica</name>
    <dbReference type="NCBI Taxonomy" id="2126181"/>
    <lineage>
        <taxon>Eukaryota</taxon>
        <taxon>Fungi</taxon>
        <taxon>Dikarya</taxon>
        <taxon>Basidiomycota</taxon>
        <taxon>Agaricomycotina</taxon>
        <taxon>Agaricomycetes</taxon>
        <taxon>Agaricomycetidae</taxon>
        <taxon>Agaricales</taxon>
        <taxon>Marasmiineae</taxon>
        <taxon>Mycenaceae</taxon>
        <taxon>Mycena</taxon>
    </lineage>
</organism>
<dbReference type="CDD" id="cd19757">
    <property type="entry name" value="Bbox1"/>
    <property type="match status" value="1"/>
</dbReference>
<dbReference type="EMBL" id="JACAZF010000010">
    <property type="protein sequence ID" value="KAF7293652.1"/>
    <property type="molecule type" value="Genomic_DNA"/>
</dbReference>
<name>A0A8H6S8C0_9AGAR</name>
<dbReference type="GeneID" id="59350499"/>
<dbReference type="RefSeq" id="XP_037215815.1">
    <property type="nucleotide sequence ID" value="XM_037367983.1"/>
</dbReference>
<dbReference type="Pfam" id="PF18803">
    <property type="entry name" value="CxC2"/>
    <property type="match status" value="1"/>
</dbReference>
<evidence type="ECO:0000313" key="3">
    <source>
        <dbReference type="EMBL" id="KAF7293652.1"/>
    </source>
</evidence>
<evidence type="ECO:0000256" key="1">
    <source>
        <dbReference type="SAM" id="MobiDB-lite"/>
    </source>
</evidence>
<feature type="region of interest" description="Disordered" evidence="1">
    <location>
        <begin position="144"/>
        <end position="223"/>
    </location>
</feature>
<dbReference type="InterPro" id="IPR041457">
    <property type="entry name" value="CxC2_KDZ-assoc"/>
</dbReference>
<proteinExistence type="predicted"/>
<dbReference type="AlphaFoldDB" id="A0A8H6S8C0"/>
<accession>A0A8H6S8C0</accession>
<dbReference type="Pfam" id="PF18758">
    <property type="entry name" value="KDZ"/>
    <property type="match status" value="1"/>
</dbReference>
<evidence type="ECO:0000259" key="2">
    <source>
        <dbReference type="Pfam" id="PF18803"/>
    </source>
</evidence>
<feature type="compositionally biased region" description="Basic and acidic residues" evidence="1">
    <location>
        <begin position="201"/>
        <end position="215"/>
    </location>
</feature>
<evidence type="ECO:0000313" key="4">
    <source>
        <dbReference type="Proteomes" id="UP000636479"/>
    </source>
</evidence>